<dbReference type="AlphaFoldDB" id="A0A166DMT9"/>
<dbReference type="STRING" id="79200.A0A166DMT9"/>
<reference evidence="7" key="1">
    <citation type="journal article" date="2016" name="Nat. Genet.">
        <title>A high-quality carrot genome assembly provides new insights into carotenoid accumulation and asterid genome evolution.</title>
        <authorList>
            <person name="Iorizzo M."/>
            <person name="Ellison S."/>
            <person name="Senalik D."/>
            <person name="Zeng P."/>
            <person name="Satapoomin P."/>
            <person name="Huang J."/>
            <person name="Bowman M."/>
            <person name="Iovene M."/>
            <person name="Sanseverino W."/>
            <person name="Cavagnaro P."/>
            <person name="Yildiz M."/>
            <person name="Macko-Podgorni A."/>
            <person name="Moranska E."/>
            <person name="Grzebelus E."/>
            <person name="Grzebelus D."/>
            <person name="Ashrafi H."/>
            <person name="Zheng Z."/>
            <person name="Cheng S."/>
            <person name="Spooner D."/>
            <person name="Van Deynze A."/>
            <person name="Simon P."/>
        </authorList>
    </citation>
    <scope>NUCLEOTIDE SEQUENCE [LARGE SCALE GENOMIC DNA]</scope>
    <source>
        <tissue evidence="7">Leaf</tissue>
    </source>
</reference>
<keyword evidence="1" id="KW-0805">Transcription regulation</keyword>
<dbReference type="InterPro" id="IPR003035">
    <property type="entry name" value="RWP-RK_dom"/>
</dbReference>
<evidence type="ECO:0000256" key="1">
    <source>
        <dbReference type="ARBA" id="ARBA00023015"/>
    </source>
</evidence>
<name>A0A166DMT9_DAUCS</name>
<comment type="caution">
    <text evidence="7">The sequence shown here is derived from an EMBL/GenBank/DDBJ whole genome shotgun (WGS) entry which is preliminary data.</text>
</comment>
<organism evidence="7">
    <name type="scientific">Daucus carota subsp. sativus</name>
    <name type="common">Carrot</name>
    <dbReference type="NCBI Taxonomy" id="79200"/>
    <lineage>
        <taxon>Eukaryota</taxon>
        <taxon>Viridiplantae</taxon>
        <taxon>Streptophyta</taxon>
        <taxon>Embryophyta</taxon>
        <taxon>Tracheophyta</taxon>
        <taxon>Spermatophyta</taxon>
        <taxon>Magnoliopsida</taxon>
        <taxon>eudicotyledons</taxon>
        <taxon>Gunneridae</taxon>
        <taxon>Pentapetalae</taxon>
        <taxon>asterids</taxon>
        <taxon>campanulids</taxon>
        <taxon>Apiales</taxon>
        <taxon>Apiaceae</taxon>
        <taxon>Apioideae</taxon>
        <taxon>Scandiceae</taxon>
        <taxon>Daucinae</taxon>
        <taxon>Daucus</taxon>
        <taxon>Daucus sect. Daucus</taxon>
    </lineage>
</organism>
<evidence type="ECO:0000256" key="2">
    <source>
        <dbReference type="ARBA" id="ARBA00023125"/>
    </source>
</evidence>
<evidence type="ECO:0008006" key="8">
    <source>
        <dbReference type="Google" id="ProtNLM"/>
    </source>
</evidence>
<proteinExistence type="predicted"/>
<dbReference type="PANTHER" id="PTHR32002:SF46">
    <property type="entry name" value="PROTEIN NLP2"/>
    <property type="match status" value="1"/>
</dbReference>
<accession>A0A166DMT9</accession>
<dbReference type="OMA" id="FFRSDEC"/>
<dbReference type="PROSITE" id="PS51745">
    <property type="entry name" value="PB1"/>
    <property type="match status" value="1"/>
</dbReference>
<evidence type="ECO:0000259" key="5">
    <source>
        <dbReference type="PROSITE" id="PS51519"/>
    </source>
</evidence>
<feature type="domain" description="RWP-RK" evidence="5">
    <location>
        <begin position="903"/>
        <end position="989"/>
    </location>
</feature>
<evidence type="ECO:0000259" key="6">
    <source>
        <dbReference type="PROSITE" id="PS51745"/>
    </source>
</evidence>
<dbReference type="PROSITE" id="PS51519">
    <property type="entry name" value="RWP_RK"/>
    <property type="match status" value="1"/>
</dbReference>
<dbReference type="InterPro" id="IPR053793">
    <property type="entry name" value="PB1-like"/>
</dbReference>
<dbReference type="Gramene" id="KZN05448">
    <property type="protein sequence ID" value="KZN05448"/>
    <property type="gene ID" value="DCAR_006285"/>
</dbReference>
<protein>
    <recommendedName>
        <fullName evidence="8">RWP-RK domain-containing protein</fullName>
    </recommendedName>
</protein>
<dbReference type="SUPFAM" id="SSF54277">
    <property type="entry name" value="CAD &amp; PB1 domains"/>
    <property type="match status" value="1"/>
</dbReference>
<evidence type="ECO:0000313" key="7">
    <source>
        <dbReference type="EMBL" id="KZN05448.1"/>
    </source>
</evidence>
<keyword evidence="4" id="KW-0539">Nucleus</keyword>
<sequence length="1222" mass="137119">MEDGSPLNMFKSVSNNNMDLDLMDGLFDDGCWLEATPSSFWQQSPSPNASDFSSYFPIVSANNINHLVPYANEKDIQDEKEKLNSSNNTRFVYPLLDESDGSEKNRWDASASTTQSRSFLVQAGKLNTRLWIAPSADPNPASSVKNRLIQAFEYLKNITRDDFLIQIWLPVKREGKIVLSTINQPFSLDPKSKSLECYRYVSSSYHFAAEENSKEFFGLPGRVFLKKWPEWMPDVHLLRREDYPRVDYALQYNVKGSIALPVFERGNGACLGVVEIVTTGPQFLSTLSHSISLNMEDGSPLNMFKSVSNNNMDLDLMDGLFDDGCWLEATPSSFWQQSPSPNASDFSSYFPIVSANNINHLVPYANEKDIQDEKEKLNSSNNTRFVYPLLDESDGSEKNRWDASASTTQSRSFLVQAGKLNTRLWIAPSADPNPASSVKNRLIQAFEYLKNITRDDFLIQIWLPVKREGKIVLSTINQPFSLDPKSKSLECYRYVSSSYHFAAEENSKEFFGLPGRVFLKKWPEWMPDVHLLRREDYPRVDYALQYNVKGSIALPVFERGNGACLGVVEIVTTGPDVNCLPEVDDVCKALEAVDLRSSEMFTPAKIMESHESNLTELTEIKEFLNSVCSTYNLPLAQTWAPCNHKDTDQGENSACLSIVTSAFCVLNEQFLAFHEACCKHHLLKVEGVVGRALGTNQPCFATDISAFSETEYPFANHAKMLKLKGAVAIRLRSIYTDATDFIIEFLLPLGCKNLEEQKQIVSAILSEIQQSCSNLRFISDQELEAATDLLPEREEANTSVGKLFKENKHKLVLSSSSEEATQYEASWISQMMDSQQKSKGILVSLGNPKEESEDELQGKTDWITTTGDLYPGIGHSGHQEVLQDGSGGSVKEVADMSFIKEPRSSGAKKAGQYRRIKAESNISLQVLRQYFAGSLKDAATSIGVCPTTLKRICRQHGISRWPSRKIKKVGHSLKKLQLVIDSVQGNEGAIQLSSFYNNFPELNSPNISGISSLSTFKTDNHLEPQNQQTGSLLCPATTASKSTSSSSHSTNSSYCCSTEAKEMNANVSAPGELKRALSDVKFHESGQQDAKFLVRSHSQRVLSSHSPLQNNNNIQAKQNCRAFRVKATFGQEKHRFRMPEYWRFSDLQEEISRRFNKDIEDVNKVDLRYLDEDSEWILLTCNDDLEECIDIHRSSKARTIKILLRDARFPNLGSSLDSCGPS</sequence>
<dbReference type="CDD" id="cd06407">
    <property type="entry name" value="PB1_NLP"/>
    <property type="match status" value="1"/>
</dbReference>
<dbReference type="Gene3D" id="3.10.20.90">
    <property type="entry name" value="Phosphatidylinositol 3-kinase Catalytic Subunit, Chain A, domain 1"/>
    <property type="match status" value="1"/>
</dbReference>
<dbReference type="Pfam" id="PF22922">
    <property type="entry name" value="GAF_NLP"/>
    <property type="match status" value="1"/>
</dbReference>
<keyword evidence="2" id="KW-0238">DNA-binding</keyword>
<evidence type="ECO:0000256" key="3">
    <source>
        <dbReference type="ARBA" id="ARBA00023163"/>
    </source>
</evidence>
<dbReference type="InterPro" id="IPR055081">
    <property type="entry name" value="NLP1-9_GAF"/>
</dbReference>
<dbReference type="InterPro" id="IPR034891">
    <property type="entry name" value="PB1_NLP"/>
</dbReference>
<keyword evidence="3" id="KW-0804">Transcription</keyword>
<dbReference type="InterPro" id="IPR045012">
    <property type="entry name" value="NLP"/>
</dbReference>
<dbReference type="PANTHER" id="PTHR32002">
    <property type="entry name" value="PROTEIN NLP8"/>
    <property type="match status" value="1"/>
</dbReference>
<dbReference type="InterPro" id="IPR000270">
    <property type="entry name" value="PB1_dom"/>
</dbReference>
<dbReference type="Pfam" id="PF00564">
    <property type="entry name" value="PB1"/>
    <property type="match status" value="1"/>
</dbReference>
<dbReference type="GO" id="GO:0003677">
    <property type="term" value="F:DNA binding"/>
    <property type="evidence" value="ECO:0007669"/>
    <property type="project" value="UniProtKB-KW"/>
</dbReference>
<dbReference type="GO" id="GO:0003700">
    <property type="term" value="F:DNA-binding transcription factor activity"/>
    <property type="evidence" value="ECO:0007669"/>
    <property type="project" value="InterPro"/>
</dbReference>
<dbReference type="EMBL" id="LNRQ01000002">
    <property type="protein sequence ID" value="KZN05448.1"/>
    <property type="molecule type" value="Genomic_DNA"/>
</dbReference>
<gene>
    <name evidence="7" type="ORF">DCAR_006285</name>
</gene>
<dbReference type="Pfam" id="PF02042">
    <property type="entry name" value="RWP-RK"/>
    <property type="match status" value="1"/>
</dbReference>
<evidence type="ECO:0000256" key="4">
    <source>
        <dbReference type="ARBA" id="ARBA00023242"/>
    </source>
</evidence>
<feature type="domain" description="PB1" evidence="6">
    <location>
        <begin position="1122"/>
        <end position="1207"/>
    </location>
</feature>
<dbReference type="SMART" id="SM00666">
    <property type="entry name" value="PB1"/>
    <property type="match status" value="1"/>
</dbReference>